<name>A0A7T1WT58_9ACTN</name>
<dbReference type="InterPro" id="IPR000182">
    <property type="entry name" value="GNAT_dom"/>
</dbReference>
<feature type="domain" description="N-acetyltransferase" evidence="1">
    <location>
        <begin position="6"/>
        <end position="141"/>
    </location>
</feature>
<dbReference type="Gene3D" id="3.40.630.30">
    <property type="match status" value="1"/>
</dbReference>
<organism evidence="2 3">
    <name type="scientific">Streptomyces bathyalis</name>
    <dbReference type="NCBI Taxonomy" id="2710756"/>
    <lineage>
        <taxon>Bacteria</taxon>
        <taxon>Bacillati</taxon>
        <taxon>Actinomycetota</taxon>
        <taxon>Actinomycetes</taxon>
        <taxon>Kitasatosporales</taxon>
        <taxon>Streptomycetaceae</taxon>
        <taxon>Streptomyces</taxon>
    </lineage>
</organism>
<evidence type="ECO:0000259" key="1">
    <source>
        <dbReference type="PROSITE" id="PS51186"/>
    </source>
</evidence>
<accession>A0A7T1WT58</accession>
<protein>
    <submittedName>
        <fullName evidence="2">GNAT family N-acetyltransferase</fullName>
    </submittedName>
</protein>
<sequence>MLTPTVCVTDRPREDETAAISNGLDEFNTQETGADDQRELAVLVKDPATDKVIGGLVGRTSFGLLFVDSFHLPPEARGSGLGSEILRAAEEEGRRRGCRNAVLYTLSFQAPGFYQKNGWSVFGAIPCLPPGTSRVFMTKEL</sequence>
<dbReference type="KEGG" id="sbat:G4Z16_17155"/>
<proteinExistence type="predicted"/>
<gene>
    <name evidence="2" type="ORF">G4Z16_17155</name>
</gene>
<dbReference type="Pfam" id="PF00583">
    <property type="entry name" value="Acetyltransf_1"/>
    <property type="match status" value="1"/>
</dbReference>
<dbReference type="SUPFAM" id="SSF55729">
    <property type="entry name" value="Acyl-CoA N-acyltransferases (Nat)"/>
    <property type="match status" value="1"/>
</dbReference>
<dbReference type="InterPro" id="IPR016181">
    <property type="entry name" value="Acyl_CoA_acyltransferase"/>
</dbReference>
<dbReference type="CDD" id="cd04301">
    <property type="entry name" value="NAT_SF"/>
    <property type="match status" value="1"/>
</dbReference>
<dbReference type="GO" id="GO:0016747">
    <property type="term" value="F:acyltransferase activity, transferring groups other than amino-acyl groups"/>
    <property type="evidence" value="ECO:0007669"/>
    <property type="project" value="InterPro"/>
</dbReference>
<dbReference type="EMBL" id="CP048882">
    <property type="protein sequence ID" value="QPP07842.1"/>
    <property type="molecule type" value="Genomic_DNA"/>
</dbReference>
<dbReference type="RefSeq" id="WP_197351648.1">
    <property type="nucleotide sequence ID" value="NZ_CP048882.1"/>
</dbReference>
<dbReference type="Proteomes" id="UP000595046">
    <property type="component" value="Chromosome"/>
</dbReference>
<reference evidence="3" key="1">
    <citation type="submission" date="2020-02" db="EMBL/GenBank/DDBJ databases">
        <title>Streptomyces sp. ASO4wet.</title>
        <authorList>
            <person name="Risdian C."/>
            <person name="Landwehr W."/>
            <person name="Schupp P."/>
            <person name="Wink J."/>
        </authorList>
    </citation>
    <scope>NUCLEOTIDE SEQUENCE [LARGE SCALE GENOMIC DNA]</scope>
    <source>
        <strain evidence="3">ASO4wet</strain>
    </source>
</reference>
<dbReference type="PROSITE" id="PS51186">
    <property type="entry name" value="GNAT"/>
    <property type="match status" value="1"/>
</dbReference>
<keyword evidence="2" id="KW-0808">Transferase</keyword>
<dbReference type="AlphaFoldDB" id="A0A7T1WT58"/>
<evidence type="ECO:0000313" key="3">
    <source>
        <dbReference type="Proteomes" id="UP000595046"/>
    </source>
</evidence>
<evidence type="ECO:0000313" key="2">
    <source>
        <dbReference type="EMBL" id="QPP07842.1"/>
    </source>
</evidence>
<keyword evidence="3" id="KW-1185">Reference proteome</keyword>